<dbReference type="AlphaFoldDB" id="A0A8H8A1V3"/>
<evidence type="ECO:0000256" key="2">
    <source>
        <dbReference type="PIRSR" id="PIRSR028973-1"/>
    </source>
</evidence>
<dbReference type="GO" id="GO:0000340">
    <property type="term" value="F:RNA 7-methylguanosine cap binding"/>
    <property type="evidence" value="ECO:0007669"/>
    <property type="project" value="TreeGrafter"/>
</dbReference>
<dbReference type="Gene3D" id="3.30.428.10">
    <property type="entry name" value="HIT-like"/>
    <property type="match status" value="1"/>
</dbReference>
<proteinExistence type="inferred from homology"/>
<evidence type="ECO:0000313" key="4">
    <source>
        <dbReference type="Proteomes" id="UP000673691"/>
    </source>
</evidence>
<dbReference type="PANTHER" id="PTHR12978">
    <property type="entry name" value="HISTIDINE TRIAD HIT PROTEIN MEMBER"/>
    <property type="match status" value="1"/>
</dbReference>
<dbReference type="OrthoDB" id="10264956at2759"/>
<dbReference type="Pfam" id="PF05652">
    <property type="entry name" value="DcpS"/>
    <property type="match status" value="1"/>
</dbReference>
<accession>A0A8H8A1V3</accession>
<dbReference type="SUPFAM" id="SSF54197">
    <property type="entry name" value="HIT-like"/>
    <property type="match status" value="1"/>
</dbReference>
<sequence>GGTVERSAVGQGTLEHSLLQRFRTVWLEGTLREQPAVLELQKTHFDADEIPSFTAERLASTVLIEENSCYHTHFASLKAKQGGKSKPAHDVKFLLIHPATETHIKKYLPQPVFYFKETPQIYADRVKPYIESFPPSRTEWVENILEGKAEADKVVHSVPGTDQGYVMLPDLALYLTAITRDRSLRSLRDIRAEHLPLLRRIRDDVRNVVPRSFPGVRADELRLFLHYQPSYYHLHVHVSHYQLDAGVDAGRAHLLDTVIDNVEICPDYYARATLCYYAREVAGVWEREAAAPQPGLDEKC</sequence>
<dbReference type="SUPFAM" id="SSF102860">
    <property type="entry name" value="mRNA decapping enzyme DcpS N-terminal domain"/>
    <property type="match status" value="1"/>
</dbReference>
<dbReference type="InterPro" id="IPR036265">
    <property type="entry name" value="HIT-like_sf"/>
</dbReference>
<protein>
    <submittedName>
        <fullName evidence="3">Scavenger mRNA decapping enzyme</fullName>
    </submittedName>
</protein>
<dbReference type="GO" id="GO:0000932">
    <property type="term" value="C:P-body"/>
    <property type="evidence" value="ECO:0007669"/>
    <property type="project" value="TreeGrafter"/>
</dbReference>
<reference evidence="3 4" key="1">
    <citation type="journal article" name="Sci. Rep.">
        <title>Genome-scale phylogenetic analyses confirm Olpidium as the closest living zoosporic fungus to the non-flagellated, terrestrial fungi.</title>
        <authorList>
            <person name="Chang Y."/>
            <person name="Rochon D."/>
            <person name="Sekimoto S."/>
            <person name="Wang Y."/>
            <person name="Chovatia M."/>
            <person name="Sandor L."/>
            <person name="Salamov A."/>
            <person name="Grigoriev I.V."/>
            <person name="Stajich J.E."/>
            <person name="Spatafora J.W."/>
        </authorList>
    </citation>
    <scope>NUCLEOTIDE SEQUENCE [LARGE SCALE GENOMIC DNA]</scope>
    <source>
        <strain evidence="3">S191</strain>
    </source>
</reference>
<gene>
    <name evidence="3" type="ORF">BJ554DRAFT_1442</name>
</gene>
<evidence type="ECO:0000313" key="3">
    <source>
        <dbReference type="EMBL" id="KAG5463158.1"/>
    </source>
</evidence>
<organism evidence="3 4">
    <name type="scientific">Olpidium bornovanus</name>
    <dbReference type="NCBI Taxonomy" id="278681"/>
    <lineage>
        <taxon>Eukaryota</taxon>
        <taxon>Fungi</taxon>
        <taxon>Fungi incertae sedis</taxon>
        <taxon>Olpidiomycota</taxon>
        <taxon>Olpidiomycotina</taxon>
        <taxon>Olpidiomycetes</taxon>
        <taxon>Olpidiales</taxon>
        <taxon>Olpidiaceae</taxon>
        <taxon>Olpidium</taxon>
    </lineage>
</organism>
<dbReference type="GO" id="GO:0016787">
    <property type="term" value="F:hydrolase activity"/>
    <property type="evidence" value="ECO:0007669"/>
    <property type="project" value="InterPro"/>
</dbReference>
<dbReference type="Gene3D" id="3.30.200.40">
    <property type="entry name" value="Scavenger mRNA decapping enzyme, N-terminal domain"/>
    <property type="match status" value="1"/>
</dbReference>
<name>A0A8H8A1V3_9FUNG</name>
<evidence type="ECO:0000256" key="1">
    <source>
        <dbReference type="ARBA" id="ARBA00010208"/>
    </source>
</evidence>
<comment type="caution">
    <text evidence="3">The sequence shown here is derived from an EMBL/GenBank/DDBJ whole genome shotgun (WGS) entry which is preliminary data.</text>
</comment>
<dbReference type="Proteomes" id="UP000673691">
    <property type="component" value="Unassembled WGS sequence"/>
</dbReference>
<dbReference type="EMBL" id="JAEFCI010001062">
    <property type="protein sequence ID" value="KAG5463158.1"/>
    <property type="molecule type" value="Genomic_DNA"/>
</dbReference>
<dbReference type="GO" id="GO:0005634">
    <property type="term" value="C:nucleus"/>
    <property type="evidence" value="ECO:0007669"/>
    <property type="project" value="TreeGrafter"/>
</dbReference>
<keyword evidence="4" id="KW-1185">Reference proteome</keyword>
<dbReference type="InterPro" id="IPR011145">
    <property type="entry name" value="Scavenger_mRNA_decap_enz_N"/>
</dbReference>
<feature type="non-terminal residue" evidence="3">
    <location>
        <position position="1"/>
    </location>
</feature>
<feature type="active site" description="Nucleophile" evidence="2">
    <location>
        <position position="235"/>
    </location>
</feature>
<dbReference type="InterPro" id="IPR008594">
    <property type="entry name" value="DcpS/DCS2"/>
</dbReference>
<dbReference type="GO" id="GO:0000290">
    <property type="term" value="P:deadenylation-dependent decapping of nuclear-transcribed mRNA"/>
    <property type="evidence" value="ECO:0007669"/>
    <property type="project" value="InterPro"/>
</dbReference>
<comment type="similarity">
    <text evidence="1">Belongs to the HIT family.</text>
</comment>
<dbReference type="PANTHER" id="PTHR12978:SF0">
    <property type="entry name" value="M7GPPPX DIPHOSPHATASE"/>
    <property type="match status" value="1"/>
</dbReference>
<dbReference type="Pfam" id="PF11969">
    <property type="entry name" value="DcpS_C"/>
    <property type="match status" value="1"/>
</dbReference>
<dbReference type="PIRSF" id="PIRSF028973">
    <property type="entry name" value="Scavenger_mRNA_decap_enz"/>
    <property type="match status" value="1"/>
</dbReference>